<dbReference type="Proteomes" id="UP000005289">
    <property type="component" value="Chromosome"/>
</dbReference>
<sequence>MTQHPTTLPAVVLLGAVLGIGASGVVADEIPVYDDGALTYELHIAPLMARHCTSCHGWFFPKGGFRSDSRERLIQGGRTGPGVVPGKPDQGWLMHTITVTEGRYQMPPGTASLPPEDITMIREWILQGAR</sequence>
<dbReference type="RefSeq" id="WP_006748440.1">
    <property type="nucleotide sequence ID" value="NZ_CP007029.1"/>
</dbReference>
<dbReference type="OrthoDB" id="9809746at2"/>
<dbReference type="HOGENOM" id="CLU_151358_1_0_6"/>
<name>W0DSK1_9GAMM</name>
<evidence type="ECO:0000313" key="3">
    <source>
        <dbReference type="Proteomes" id="UP000005289"/>
    </source>
</evidence>
<dbReference type="InterPro" id="IPR036909">
    <property type="entry name" value="Cyt_c-like_dom_sf"/>
</dbReference>
<feature type="domain" description="Cytochrome C Planctomycete-type" evidence="1">
    <location>
        <begin position="52"/>
        <end position="108"/>
    </location>
</feature>
<dbReference type="PANTHER" id="PTHR35889:SF3">
    <property type="entry name" value="F-BOX DOMAIN-CONTAINING PROTEIN"/>
    <property type="match status" value="1"/>
</dbReference>
<dbReference type="GO" id="GO:0020037">
    <property type="term" value="F:heme binding"/>
    <property type="evidence" value="ECO:0007669"/>
    <property type="project" value="InterPro"/>
</dbReference>
<dbReference type="Pfam" id="PF07635">
    <property type="entry name" value="PSCyt1"/>
    <property type="match status" value="1"/>
</dbReference>
<dbReference type="STRING" id="713585.THITH_12730"/>
<gene>
    <name evidence="2" type="ORF">THITH_12730</name>
</gene>
<keyword evidence="3" id="KW-1185">Reference proteome</keyword>
<dbReference type="AlphaFoldDB" id="W0DSK1"/>
<organism evidence="2 3">
    <name type="scientific">Thioalkalivibrio paradoxus ARh 1</name>
    <dbReference type="NCBI Taxonomy" id="713585"/>
    <lineage>
        <taxon>Bacteria</taxon>
        <taxon>Pseudomonadati</taxon>
        <taxon>Pseudomonadota</taxon>
        <taxon>Gammaproteobacteria</taxon>
        <taxon>Chromatiales</taxon>
        <taxon>Ectothiorhodospiraceae</taxon>
        <taxon>Thioalkalivibrio</taxon>
    </lineage>
</organism>
<dbReference type="GO" id="GO:0009055">
    <property type="term" value="F:electron transfer activity"/>
    <property type="evidence" value="ECO:0007669"/>
    <property type="project" value="InterPro"/>
</dbReference>
<proteinExistence type="predicted"/>
<dbReference type="EMBL" id="CP007029">
    <property type="protein sequence ID" value="AHF00223.1"/>
    <property type="molecule type" value="Genomic_DNA"/>
</dbReference>
<evidence type="ECO:0000259" key="1">
    <source>
        <dbReference type="Pfam" id="PF07635"/>
    </source>
</evidence>
<dbReference type="PANTHER" id="PTHR35889">
    <property type="entry name" value="CYCLOINULO-OLIGOSACCHARIDE FRUCTANOTRANSFERASE-RELATED"/>
    <property type="match status" value="1"/>
</dbReference>
<accession>W0DSK1</accession>
<evidence type="ECO:0000313" key="2">
    <source>
        <dbReference type="EMBL" id="AHF00223.1"/>
    </source>
</evidence>
<dbReference type="KEGG" id="tti:THITH_12730"/>
<dbReference type="SUPFAM" id="SSF46626">
    <property type="entry name" value="Cytochrome c"/>
    <property type="match status" value="1"/>
</dbReference>
<reference evidence="2 3" key="1">
    <citation type="submission" date="2013-12" db="EMBL/GenBank/DDBJ databases">
        <authorList>
            <consortium name="DOE Joint Genome Institute"/>
            <person name="Muyzer G."/>
            <person name="Huntemann M."/>
            <person name="Han J."/>
            <person name="Chen A."/>
            <person name="Kyrpides N."/>
            <person name="Mavromatis K."/>
            <person name="Markowitz V."/>
            <person name="Palaniappan K."/>
            <person name="Ivanova N."/>
            <person name="Schaumberg A."/>
            <person name="Pati A."/>
            <person name="Liolios K."/>
            <person name="Nordberg H.P."/>
            <person name="Cantor M.N."/>
            <person name="Hua S.X."/>
            <person name="Woyke T."/>
        </authorList>
    </citation>
    <scope>NUCLEOTIDE SEQUENCE [LARGE SCALE GENOMIC DNA]</scope>
    <source>
        <strain evidence="2 3">ARh 1</strain>
    </source>
</reference>
<dbReference type="InterPro" id="IPR011429">
    <property type="entry name" value="Cyt_c_Planctomycete-type"/>
</dbReference>
<protein>
    <recommendedName>
        <fullName evidence="1">Cytochrome C Planctomycete-type domain-containing protein</fullName>
    </recommendedName>
</protein>